<gene>
    <name evidence="2" type="ORF">TCLT_LOCUS6644</name>
</gene>
<dbReference type="AlphaFoldDB" id="A0A0N5D1D2"/>
<dbReference type="Proteomes" id="UP000276776">
    <property type="component" value="Unassembled WGS sequence"/>
</dbReference>
<keyword evidence="1" id="KW-1133">Transmembrane helix</keyword>
<reference evidence="2 3" key="2">
    <citation type="submission" date="2018-11" db="EMBL/GenBank/DDBJ databases">
        <authorList>
            <consortium name="Pathogen Informatics"/>
        </authorList>
    </citation>
    <scope>NUCLEOTIDE SEQUENCE [LARGE SCALE GENOMIC DNA]</scope>
</reference>
<dbReference type="SUPFAM" id="SSF53335">
    <property type="entry name" value="S-adenosyl-L-methionine-dependent methyltransferases"/>
    <property type="match status" value="1"/>
</dbReference>
<dbReference type="EMBL" id="UYYF01004432">
    <property type="protein sequence ID" value="VDN04016.1"/>
    <property type="molecule type" value="Genomic_DNA"/>
</dbReference>
<proteinExistence type="predicted"/>
<dbReference type="InterPro" id="IPR019410">
    <property type="entry name" value="Methyltransf_16"/>
</dbReference>
<dbReference type="InterPro" id="IPR029063">
    <property type="entry name" value="SAM-dependent_MTases_sf"/>
</dbReference>
<keyword evidence="1" id="KW-0812">Transmembrane</keyword>
<name>A0A0N5D1D2_THECL</name>
<dbReference type="PANTHER" id="PTHR14614">
    <property type="entry name" value="HEPATOCELLULAR CARCINOMA-ASSOCIATED ANTIGEN"/>
    <property type="match status" value="1"/>
</dbReference>
<dbReference type="STRING" id="103827.A0A0N5D1D2"/>
<dbReference type="WBParaSite" id="TCLT_0000665501-mRNA-1">
    <property type="protein sequence ID" value="TCLT_0000665501-mRNA-1"/>
    <property type="gene ID" value="TCLT_0000665501"/>
</dbReference>
<keyword evidence="3" id="KW-1185">Reference proteome</keyword>
<organism evidence="4">
    <name type="scientific">Thelazia callipaeda</name>
    <name type="common">Oriental eyeworm</name>
    <name type="synonym">Parasitic nematode</name>
    <dbReference type="NCBI Taxonomy" id="103827"/>
    <lineage>
        <taxon>Eukaryota</taxon>
        <taxon>Metazoa</taxon>
        <taxon>Ecdysozoa</taxon>
        <taxon>Nematoda</taxon>
        <taxon>Chromadorea</taxon>
        <taxon>Rhabditida</taxon>
        <taxon>Spirurina</taxon>
        <taxon>Spiruromorpha</taxon>
        <taxon>Thelazioidea</taxon>
        <taxon>Thelaziidae</taxon>
        <taxon>Thelazia</taxon>
    </lineage>
</organism>
<protein>
    <submittedName>
        <fullName evidence="4">Methyltransferase-like protein 21D</fullName>
    </submittedName>
</protein>
<sequence>MTKSLVCDTSGDENASHFIRKFNLSSNEVIINQECIGDVGCIVWDSAIVACYYFARKQSFWRGKKILEIGAGTGVCSIVLGVLGANVVATDLSDRIGLIHQNIANNLEAIVLNEGVVKVETLDWNDSCDQLIYYDVVVMIDTIYYLKALDGLLKILLRIKAPTVVCCYEVRDIGEPMIAQQRFFEMISPFFNVALVTDKELDPLYKSSDIKVLTFARR</sequence>
<dbReference type="OMA" id="HNAFVRH"/>
<dbReference type="Pfam" id="PF10294">
    <property type="entry name" value="Methyltransf_16"/>
    <property type="match status" value="1"/>
</dbReference>
<evidence type="ECO:0000313" key="4">
    <source>
        <dbReference type="WBParaSite" id="TCLT_0000665501-mRNA-1"/>
    </source>
</evidence>
<dbReference type="OrthoDB" id="413520at2759"/>
<evidence type="ECO:0000313" key="2">
    <source>
        <dbReference type="EMBL" id="VDN04016.1"/>
    </source>
</evidence>
<feature type="transmembrane region" description="Helical" evidence="1">
    <location>
        <begin position="66"/>
        <end position="89"/>
    </location>
</feature>
<accession>A0A0N5D1D2</accession>
<dbReference type="Gene3D" id="3.40.50.150">
    <property type="entry name" value="Vaccinia Virus protein VP39"/>
    <property type="match status" value="1"/>
</dbReference>
<reference evidence="4" key="1">
    <citation type="submission" date="2017-02" db="UniProtKB">
        <authorList>
            <consortium name="WormBaseParasite"/>
        </authorList>
    </citation>
    <scope>IDENTIFICATION</scope>
</reference>
<evidence type="ECO:0000313" key="3">
    <source>
        <dbReference type="Proteomes" id="UP000276776"/>
    </source>
</evidence>
<evidence type="ECO:0000256" key="1">
    <source>
        <dbReference type="SAM" id="Phobius"/>
    </source>
</evidence>
<dbReference type="CDD" id="cd02440">
    <property type="entry name" value="AdoMet_MTases"/>
    <property type="match status" value="1"/>
</dbReference>
<keyword evidence="1" id="KW-0472">Membrane</keyword>